<evidence type="ECO:0000256" key="5">
    <source>
        <dbReference type="ARBA" id="ARBA00022741"/>
    </source>
</evidence>
<keyword evidence="3" id="KW-0597">Phosphoprotein</keyword>
<dbReference type="InterPro" id="IPR050482">
    <property type="entry name" value="Sensor_HK_TwoCompSys"/>
</dbReference>
<keyword evidence="6 11" id="KW-0418">Kinase</keyword>
<evidence type="ECO:0000259" key="10">
    <source>
        <dbReference type="Pfam" id="PF07730"/>
    </source>
</evidence>
<sequence>MPTFWFHLLYLLTVWGIAAFTKSDMTELDPMTIILSALFFMLYFCLPLTKNKPRQLQMVLLALALFVFFTFSSQTFNGLVLLIILVIAKHTVDHLQGWRLYLQLFVQYLIVIFPYLLIFDPFMISYFSLLIIFIGFLLYIWRRTNQINTQLNDSYIQLETEYRQLKRQTVIQEKVVRQEERNQVARDIHDSVGHRLTALLMQLEVARLQAPDQIFQEKFDQLKILAQTSLDETREAVKTLRREETTGLTAVIQLIRKLESESHLRVSFHVQSGALSVPLSNDQSVALYRSVQEGLTNMMRHSNERQASIEFNFLGGRFFRFQISHPLKKKVEIEEGFGLKAMRERLELLNGSLKINQVEGEFRLIGTFPMEEGE</sequence>
<name>A0ABP7VZC3_9BACI</name>
<dbReference type="InterPro" id="IPR011712">
    <property type="entry name" value="Sig_transdc_His_kin_sub3_dim/P"/>
</dbReference>
<keyword evidence="12" id="KW-1185">Reference proteome</keyword>
<evidence type="ECO:0000313" key="11">
    <source>
        <dbReference type="EMBL" id="GAA4077747.1"/>
    </source>
</evidence>
<dbReference type="CDD" id="cd16917">
    <property type="entry name" value="HATPase_UhpB-NarQ-NarX-like"/>
    <property type="match status" value="1"/>
</dbReference>
<keyword evidence="9" id="KW-1133">Transmembrane helix</keyword>
<evidence type="ECO:0000256" key="2">
    <source>
        <dbReference type="ARBA" id="ARBA00012438"/>
    </source>
</evidence>
<organism evidence="11 12">
    <name type="scientific">Amphibacillus indicireducens</name>
    <dbReference type="NCBI Taxonomy" id="1076330"/>
    <lineage>
        <taxon>Bacteria</taxon>
        <taxon>Bacillati</taxon>
        <taxon>Bacillota</taxon>
        <taxon>Bacilli</taxon>
        <taxon>Bacillales</taxon>
        <taxon>Bacillaceae</taxon>
        <taxon>Amphibacillus</taxon>
    </lineage>
</organism>
<dbReference type="PANTHER" id="PTHR24421">
    <property type="entry name" value="NITRATE/NITRITE SENSOR PROTEIN NARX-RELATED"/>
    <property type="match status" value="1"/>
</dbReference>
<keyword evidence="4" id="KW-0808">Transferase</keyword>
<feature type="transmembrane region" description="Helical" evidence="9">
    <location>
        <begin position="100"/>
        <end position="117"/>
    </location>
</feature>
<evidence type="ECO:0000256" key="7">
    <source>
        <dbReference type="ARBA" id="ARBA00022840"/>
    </source>
</evidence>
<evidence type="ECO:0000256" key="4">
    <source>
        <dbReference type="ARBA" id="ARBA00022679"/>
    </source>
</evidence>
<feature type="transmembrane region" description="Helical" evidence="9">
    <location>
        <begin position="124"/>
        <end position="141"/>
    </location>
</feature>
<feature type="domain" description="Signal transduction histidine kinase subgroup 3 dimerisation and phosphoacceptor" evidence="10">
    <location>
        <begin position="180"/>
        <end position="243"/>
    </location>
</feature>
<evidence type="ECO:0000256" key="1">
    <source>
        <dbReference type="ARBA" id="ARBA00000085"/>
    </source>
</evidence>
<evidence type="ECO:0000256" key="3">
    <source>
        <dbReference type="ARBA" id="ARBA00022553"/>
    </source>
</evidence>
<comment type="catalytic activity">
    <reaction evidence="1">
        <text>ATP + protein L-histidine = ADP + protein N-phospho-L-histidine.</text>
        <dbReference type="EC" id="2.7.13.3"/>
    </reaction>
</comment>
<evidence type="ECO:0000313" key="12">
    <source>
        <dbReference type="Proteomes" id="UP001501734"/>
    </source>
</evidence>
<dbReference type="InterPro" id="IPR036890">
    <property type="entry name" value="HATPase_C_sf"/>
</dbReference>
<dbReference type="Pfam" id="PF07730">
    <property type="entry name" value="HisKA_3"/>
    <property type="match status" value="1"/>
</dbReference>
<dbReference type="Gene3D" id="3.30.565.10">
    <property type="entry name" value="Histidine kinase-like ATPase, C-terminal domain"/>
    <property type="match status" value="1"/>
</dbReference>
<dbReference type="EC" id="2.7.13.3" evidence="2"/>
<evidence type="ECO:0000256" key="6">
    <source>
        <dbReference type="ARBA" id="ARBA00022777"/>
    </source>
</evidence>
<keyword evidence="8" id="KW-0902">Two-component regulatory system</keyword>
<proteinExistence type="predicted"/>
<accession>A0ABP7VZC3</accession>
<feature type="transmembrane region" description="Helical" evidence="9">
    <location>
        <begin position="58"/>
        <end position="88"/>
    </location>
</feature>
<dbReference type="Gene3D" id="1.20.5.1930">
    <property type="match status" value="1"/>
</dbReference>
<dbReference type="GO" id="GO:0016301">
    <property type="term" value="F:kinase activity"/>
    <property type="evidence" value="ECO:0007669"/>
    <property type="project" value="UniProtKB-KW"/>
</dbReference>
<keyword evidence="7" id="KW-0067">ATP-binding</keyword>
<evidence type="ECO:0000256" key="8">
    <source>
        <dbReference type="ARBA" id="ARBA00023012"/>
    </source>
</evidence>
<keyword evidence="9" id="KW-0812">Transmembrane</keyword>
<dbReference type="PANTHER" id="PTHR24421:SF10">
    <property type="entry name" value="NITRATE_NITRITE SENSOR PROTEIN NARQ"/>
    <property type="match status" value="1"/>
</dbReference>
<protein>
    <recommendedName>
        <fullName evidence="2">histidine kinase</fullName>
        <ecNumber evidence="2">2.7.13.3</ecNumber>
    </recommendedName>
</protein>
<keyword evidence="5" id="KW-0547">Nucleotide-binding</keyword>
<keyword evidence="9" id="KW-0472">Membrane</keyword>
<comment type="caution">
    <text evidence="11">The sequence shown here is derived from an EMBL/GenBank/DDBJ whole genome shotgun (WGS) entry which is preliminary data.</text>
</comment>
<dbReference type="RefSeq" id="WP_344913314.1">
    <property type="nucleotide sequence ID" value="NZ_BAABDL010000125.1"/>
</dbReference>
<evidence type="ECO:0000256" key="9">
    <source>
        <dbReference type="SAM" id="Phobius"/>
    </source>
</evidence>
<gene>
    <name evidence="11" type="ORF">GCM10022410_22980</name>
</gene>
<dbReference type="EMBL" id="BAABDL010000125">
    <property type="protein sequence ID" value="GAA4077747.1"/>
    <property type="molecule type" value="Genomic_DNA"/>
</dbReference>
<dbReference type="Proteomes" id="UP001501734">
    <property type="component" value="Unassembled WGS sequence"/>
</dbReference>
<feature type="transmembrane region" description="Helical" evidence="9">
    <location>
        <begin position="28"/>
        <end position="46"/>
    </location>
</feature>
<reference evidence="12" key="1">
    <citation type="journal article" date="2019" name="Int. J. Syst. Evol. Microbiol.">
        <title>The Global Catalogue of Microorganisms (GCM) 10K type strain sequencing project: providing services to taxonomists for standard genome sequencing and annotation.</title>
        <authorList>
            <consortium name="The Broad Institute Genomics Platform"/>
            <consortium name="The Broad Institute Genome Sequencing Center for Infectious Disease"/>
            <person name="Wu L."/>
            <person name="Ma J."/>
        </authorList>
    </citation>
    <scope>NUCLEOTIDE SEQUENCE [LARGE SCALE GENOMIC DNA]</scope>
    <source>
        <strain evidence="12">JCM 17250</strain>
    </source>
</reference>